<proteinExistence type="predicted"/>
<keyword evidence="1" id="KW-0732">Signal</keyword>
<sequence>MVQVLLLLLPSLHHHQPLHQTSQYSNSSHKTSLLDYVLDKEFVEELPDDATKEEAANHEKHHYHLIEAYYMNENLKDMFQEQAHTNRFKVMQSILGCKQHENGSVSAHVLKMKG</sequence>
<feature type="chain" id="PRO_5040251012" description="Zinc finger, CCHC-type" evidence="1">
    <location>
        <begin position="16"/>
        <end position="114"/>
    </location>
</feature>
<keyword evidence="3" id="KW-1185">Reference proteome</keyword>
<evidence type="ECO:0000256" key="1">
    <source>
        <dbReference type="SAM" id="SignalP"/>
    </source>
</evidence>
<evidence type="ECO:0008006" key="4">
    <source>
        <dbReference type="Google" id="ProtNLM"/>
    </source>
</evidence>
<comment type="caution">
    <text evidence="2">The sequence shown here is derived from an EMBL/GenBank/DDBJ whole genome shotgun (WGS) entry which is preliminary data.</text>
</comment>
<evidence type="ECO:0000313" key="2">
    <source>
        <dbReference type="EMBL" id="KAJ0210704.1"/>
    </source>
</evidence>
<protein>
    <recommendedName>
        <fullName evidence="4">Zinc finger, CCHC-type</fullName>
    </recommendedName>
</protein>
<accession>A0A9R1VSJ4</accession>
<dbReference type="Proteomes" id="UP000235145">
    <property type="component" value="Unassembled WGS sequence"/>
</dbReference>
<organism evidence="2 3">
    <name type="scientific">Lactuca sativa</name>
    <name type="common">Garden lettuce</name>
    <dbReference type="NCBI Taxonomy" id="4236"/>
    <lineage>
        <taxon>Eukaryota</taxon>
        <taxon>Viridiplantae</taxon>
        <taxon>Streptophyta</taxon>
        <taxon>Embryophyta</taxon>
        <taxon>Tracheophyta</taxon>
        <taxon>Spermatophyta</taxon>
        <taxon>Magnoliopsida</taxon>
        <taxon>eudicotyledons</taxon>
        <taxon>Gunneridae</taxon>
        <taxon>Pentapetalae</taxon>
        <taxon>asterids</taxon>
        <taxon>campanulids</taxon>
        <taxon>Asterales</taxon>
        <taxon>Asteraceae</taxon>
        <taxon>Cichorioideae</taxon>
        <taxon>Cichorieae</taxon>
        <taxon>Lactucinae</taxon>
        <taxon>Lactuca</taxon>
    </lineage>
</organism>
<dbReference type="AlphaFoldDB" id="A0A9R1VSJ4"/>
<name>A0A9R1VSJ4_LACSA</name>
<feature type="signal peptide" evidence="1">
    <location>
        <begin position="1"/>
        <end position="15"/>
    </location>
</feature>
<evidence type="ECO:0000313" key="3">
    <source>
        <dbReference type="Proteomes" id="UP000235145"/>
    </source>
</evidence>
<reference evidence="2 3" key="1">
    <citation type="journal article" date="2017" name="Nat. Commun.">
        <title>Genome assembly with in vitro proximity ligation data and whole-genome triplication in lettuce.</title>
        <authorList>
            <person name="Reyes-Chin-Wo S."/>
            <person name="Wang Z."/>
            <person name="Yang X."/>
            <person name="Kozik A."/>
            <person name="Arikit S."/>
            <person name="Song C."/>
            <person name="Xia L."/>
            <person name="Froenicke L."/>
            <person name="Lavelle D.O."/>
            <person name="Truco M.J."/>
            <person name="Xia R."/>
            <person name="Zhu S."/>
            <person name="Xu C."/>
            <person name="Xu H."/>
            <person name="Xu X."/>
            <person name="Cox K."/>
            <person name="Korf I."/>
            <person name="Meyers B.C."/>
            <person name="Michelmore R.W."/>
        </authorList>
    </citation>
    <scope>NUCLEOTIDE SEQUENCE [LARGE SCALE GENOMIC DNA]</scope>
    <source>
        <strain evidence="3">cv. Salinas</strain>
        <tissue evidence="2">Seedlings</tissue>
    </source>
</reference>
<dbReference type="EMBL" id="NBSK02000004">
    <property type="protein sequence ID" value="KAJ0210704.1"/>
    <property type="molecule type" value="Genomic_DNA"/>
</dbReference>
<gene>
    <name evidence="2" type="ORF">LSAT_V11C400182290</name>
</gene>